<evidence type="ECO:0000313" key="4">
    <source>
        <dbReference type="Proteomes" id="UP000019763"/>
    </source>
</evidence>
<dbReference type="GO" id="GO:0030544">
    <property type="term" value="F:Hsp70 protein binding"/>
    <property type="evidence" value="ECO:0007669"/>
    <property type="project" value="InterPro"/>
</dbReference>
<reference evidence="3" key="1">
    <citation type="submission" date="2013-12" db="EMBL/GenBank/DDBJ databases">
        <authorList>
            <person name="Omoto C.K."/>
            <person name="Sibley D."/>
            <person name="Venepally P."/>
            <person name="Hadjithomas M."/>
            <person name="Karamycheva S."/>
            <person name="Brunk B."/>
            <person name="Roos D."/>
            <person name="Caler E."/>
            <person name="Lorenzi H."/>
        </authorList>
    </citation>
    <scope>NUCLEOTIDE SEQUENCE</scope>
</reference>
<protein>
    <submittedName>
        <fullName evidence="3">DnaJ domain protein</fullName>
    </submittedName>
</protein>
<dbReference type="GO" id="GO:0006457">
    <property type="term" value="P:protein folding"/>
    <property type="evidence" value="ECO:0007669"/>
    <property type="project" value="InterPro"/>
</dbReference>
<dbReference type="InterPro" id="IPR002939">
    <property type="entry name" value="DnaJ_C"/>
</dbReference>
<feature type="chain" id="PRO_5001511580" evidence="1">
    <location>
        <begin position="18"/>
        <end position="366"/>
    </location>
</feature>
<dbReference type="Proteomes" id="UP000019763">
    <property type="component" value="Unassembled WGS sequence"/>
</dbReference>
<evidence type="ECO:0000313" key="3">
    <source>
        <dbReference type="EMBL" id="EZG66807.1"/>
    </source>
</evidence>
<dbReference type="InterPro" id="IPR044713">
    <property type="entry name" value="DNJA1/2-like"/>
</dbReference>
<comment type="caution">
    <text evidence="3">The sequence shown here is derived from an EMBL/GenBank/DDBJ whole genome shotgun (WGS) entry which is preliminary data.</text>
</comment>
<dbReference type="VEuPathDB" id="CryptoDB:GNI_075450"/>
<sequence length="366" mass="40904">MNVKWWVVALCALVVAGEDDYYKVLGVSRKATPDQIRKAYKILTKKYHPDVNKDPDATAKFSAVAEAYGVLSDPKQRKKYDRFGKESLQGGDSEGPSSIFDLFNFGGGRRRRPADKVDDTYLTLYVSLSQLYSGDHITVRYTRSVLCLRADECVVDRNDCVGPGSSMTARQIAPGYYVEHQSADPLCLARGRGLKSNRCRYCPKGINTLQTTTVHGFISPGMKDDDTIKFEGAGEQQMDLDPGDLIIRLKTESESDVYVRDHHNNLYTQLYITLAESLLGFNTTIPHLSGQPIQITKQSITPDGYSIKLPGKGMPDQLGKFGDLFVKIRVSYPDITQFKPEHKEALNRILPKSLTWNYVATPNTST</sequence>
<dbReference type="EMBL" id="AFNH02000564">
    <property type="protein sequence ID" value="EZG66807.1"/>
    <property type="molecule type" value="Genomic_DNA"/>
</dbReference>
<accession>A0A023B6V7</accession>
<dbReference type="PANTHER" id="PTHR43888">
    <property type="entry name" value="DNAJ-LIKE-2, ISOFORM A-RELATED"/>
    <property type="match status" value="1"/>
</dbReference>
<dbReference type="Gene3D" id="2.60.260.20">
    <property type="entry name" value="Urease metallochaperone UreE, N-terminal domain"/>
    <property type="match status" value="2"/>
</dbReference>
<dbReference type="SUPFAM" id="SSF49493">
    <property type="entry name" value="HSP40/DnaJ peptide-binding domain"/>
    <property type="match status" value="2"/>
</dbReference>
<name>A0A023B6V7_GRENI</name>
<dbReference type="PROSITE" id="PS50076">
    <property type="entry name" value="DNAJ_2"/>
    <property type="match status" value="1"/>
</dbReference>
<keyword evidence="4" id="KW-1185">Reference proteome</keyword>
<gene>
    <name evidence="3" type="ORF">GNI_075450</name>
</gene>
<dbReference type="OrthoDB" id="550424at2759"/>
<dbReference type="SMART" id="SM00271">
    <property type="entry name" value="DnaJ"/>
    <property type="match status" value="1"/>
</dbReference>
<keyword evidence="1" id="KW-0732">Signal</keyword>
<dbReference type="InterPro" id="IPR008971">
    <property type="entry name" value="HSP40/DnaJ_pept-bd"/>
</dbReference>
<dbReference type="FunFam" id="2.60.260.20:FF:000013">
    <property type="entry name" value="DnaJ subfamily B member 11"/>
    <property type="match status" value="1"/>
</dbReference>
<dbReference type="GeneID" id="22912765"/>
<dbReference type="Pfam" id="PF00226">
    <property type="entry name" value="DnaJ"/>
    <property type="match status" value="1"/>
</dbReference>
<organism evidence="3 4">
    <name type="scientific">Gregarina niphandrodes</name>
    <name type="common">Septate eugregarine</name>
    <dbReference type="NCBI Taxonomy" id="110365"/>
    <lineage>
        <taxon>Eukaryota</taxon>
        <taxon>Sar</taxon>
        <taxon>Alveolata</taxon>
        <taxon>Apicomplexa</taxon>
        <taxon>Conoidasida</taxon>
        <taxon>Gregarinasina</taxon>
        <taxon>Eugregarinorida</taxon>
        <taxon>Gregarinidae</taxon>
        <taxon>Gregarina</taxon>
    </lineage>
</organism>
<feature type="domain" description="J" evidence="2">
    <location>
        <begin position="20"/>
        <end position="84"/>
    </location>
</feature>
<dbReference type="RefSeq" id="XP_011130479.1">
    <property type="nucleotide sequence ID" value="XM_011132177.1"/>
</dbReference>
<dbReference type="GO" id="GO:0051082">
    <property type="term" value="F:unfolded protein binding"/>
    <property type="evidence" value="ECO:0007669"/>
    <property type="project" value="InterPro"/>
</dbReference>
<feature type="signal peptide" evidence="1">
    <location>
        <begin position="1"/>
        <end position="17"/>
    </location>
</feature>
<dbReference type="Gene3D" id="1.10.287.110">
    <property type="entry name" value="DnaJ domain"/>
    <property type="match status" value="1"/>
</dbReference>
<dbReference type="CDD" id="cd06257">
    <property type="entry name" value="DnaJ"/>
    <property type="match status" value="1"/>
</dbReference>
<evidence type="ECO:0000259" key="2">
    <source>
        <dbReference type="PROSITE" id="PS50076"/>
    </source>
</evidence>
<proteinExistence type="predicted"/>
<dbReference type="SUPFAM" id="SSF46565">
    <property type="entry name" value="Chaperone J-domain"/>
    <property type="match status" value="1"/>
</dbReference>
<dbReference type="Pfam" id="PF01556">
    <property type="entry name" value="DnaJ_C"/>
    <property type="match status" value="1"/>
</dbReference>
<dbReference type="PRINTS" id="PR00625">
    <property type="entry name" value="JDOMAIN"/>
</dbReference>
<dbReference type="InterPro" id="IPR001623">
    <property type="entry name" value="DnaJ_domain"/>
</dbReference>
<dbReference type="CDD" id="cd10747">
    <property type="entry name" value="DnaJ_C"/>
    <property type="match status" value="1"/>
</dbReference>
<dbReference type="eggNOG" id="KOG0713">
    <property type="taxonomic scope" value="Eukaryota"/>
</dbReference>
<evidence type="ECO:0000256" key="1">
    <source>
        <dbReference type="SAM" id="SignalP"/>
    </source>
</evidence>
<dbReference type="OMA" id="YDECETK"/>
<dbReference type="Gene3D" id="2.10.230.10">
    <property type="entry name" value="Heat shock protein DnaJ, cysteine-rich domain"/>
    <property type="match status" value="1"/>
</dbReference>
<dbReference type="AlphaFoldDB" id="A0A023B6V7"/>
<dbReference type="InterPro" id="IPR036869">
    <property type="entry name" value="J_dom_sf"/>
</dbReference>